<gene>
    <name evidence="3" type="ORF">DX908_03995</name>
</gene>
<reference evidence="3 4" key="1">
    <citation type="submission" date="2018-08" db="EMBL/GenBank/DDBJ databases">
        <title>Parvularcula sp. SM1705, isolated from surface water of the South Sea China.</title>
        <authorList>
            <person name="Sun L."/>
        </authorList>
    </citation>
    <scope>NUCLEOTIDE SEQUENCE [LARGE SCALE GENOMIC DNA]</scope>
    <source>
        <strain evidence="3 4">SM1705</strain>
    </source>
</reference>
<feature type="compositionally biased region" description="Acidic residues" evidence="1">
    <location>
        <begin position="249"/>
        <end position="265"/>
    </location>
</feature>
<dbReference type="RefSeq" id="WP_116391148.1">
    <property type="nucleotide sequence ID" value="NZ_CAXQPM010000007.1"/>
</dbReference>
<feature type="domain" description="Ancillary SecYEG translocon subunit/Cell division coordinator CpoB TPR" evidence="2">
    <location>
        <begin position="23"/>
        <end position="147"/>
    </location>
</feature>
<keyword evidence="4" id="KW-1185">Reference proteome</keyword>
<dbReference type="EMBL" id="QUQO01000001">
    <property type="protein sequence ID" value="RFB04516.1"/>
    <property type="molecule type" value="Genomic_DNA"/>
</dbReference>
<dbReference type="InterPro" id="IPR018704">
    <property type="entry name" value="SecYEG/CpoB_TPR"/>
</dbReference>
<dbReference type="InParanoid" id="A0A371RGE7"/>
<evidence type="ECO:0000259" key="2">
    <source>
        <dbReference type="Pfam" id="PF09976"/>
    </source>
</evidence>
<evidence type="ECO:0000256" key="1">
    <source>
        <dbReference type="SAM" id="MobiDB-lite"/>
    </source>
</evidence>
<dbReference type="Pfam" id="PF09976">
    <property type="entry name" value="TPR_21"/>
    <property type="match status" value="1"/>
</dbReference>
<proteinExistence type="predicted"/>
<feature type="region of interest" description="Disordered" evidence="1">
    <location>
        <begin position="232"/>
        <end position="265"/>
    </location>
</feature>
<sequence length="265" mass="27726">MADEEDILLREVDEELKQDQTVAFFKKNGPVLVGAAALVVAAVAGLQFKKGADARAEAARSEAYQTAVDASLDDQTAAPQTMLAVAGESTGGYAGLARLRAAAFLAGEGNVDDAIAALDEVAKDGSLPTRMRDLARLKMAQLLVDTDPARAKSVAGEVSSEPMMPLADEVIALADFSAGDYEAAYQGLSRLSTADPSTTSPATIQRARFLAPVADAARRGVSMELPTDEASEFIQSFSDRLSEELSAPAEEEGAEEETPAGDDNL</sequence>
<dbReference type="OrthoDB" id="7173339at2"/>
<dbReference type="AlphaFoldDB" id="A0A371RGE7"/>
<dbReference type="Proteomes" id="UP000264589">
    <property type="component" value="Unassembled WGS sequence"/>
</dbReference>
<evidence type="ECO:0000313" key="4">
    <source>
        <dbReference type="Proteomes" id="UP000264589"/>
    </source>
</evidence>
<comment type="caution">
    <text evidence="3">The sequence shown here is derived from an EMBL/GenBank/DDBJ whole genome shotgun (WGS) entry which is preliminary data.</text>
</comment>
<protein>
    <recommendedName>
        <fullName evidence="2">Ancillary SecYEG translocon subunit/Cell division coordinator CpoB TPR domain-containing protein</fullName>
    </recommendedName>
</protein>
<accession>A0A371RGE7</accession>
<name>A0A371RGE7_9PROT</name>
<evidence type="ECO:0000313" key="3">
    <source>
        <dbReference type="EMBL" id="RFB04516.1"/>
    </source>
</evidence>
<organism evidence="3 4">
    <name type="scientific">Parvularcula marina</name>
    <dbReference type="NCBI Taxonomy" id="2292771"/>
    <lineage>
        <taxon>Bacteria</taxon>
        <taxon>Pseudomonadati</taxon>
        <taxon>Pseudomonadota</taxon>
        <taxon>Alphaproteobacteria</taxon>
        <taxon>Parvularculales</taxon>
        <taxon>Parvularculaceae</taxon>
        <taxon>Parvularcula</taxon>
    </lineage>
</organism>